<sequence>MPIEDSDDRGLFARRPDDTETIVTVVYVTASKTFDGPIGGYSTLAPLTATDAKQQAAPTGSGSAVGRGSAASSQGNMNVQAPSVGSSSNLRAASAALTASSSSTAVVETTTAKPEPSSNSTSMGSGAKAGLALGVLAGLGLGLALVLFLIRRKKQQQRSTYGKANDEKTKSRGVSASSTNPGSSTSSLVMTTAAAPRLSLKPVAALLPMLGRHRNSTLASPNAPSPDGVAPTKAKQISSVLPSQLGEGQKQEFGEANQFNNPRNPFGNHAERSYHGEYNDAQAMAQPQTQTDGVRGQETASQSSESQNVGVASAVPRPDPEATVTTASHYESVTELNPAQTSATTVDAKNSGCIMPSQPKGNAPFQGPIMLNVHRVQMDFKPSMDDELELHAGQLVRLLHEYDDGWALCIRLDRSQQGVVPRTCLSANPLKPRIGDHKPSRILDPAPSEAIFQKLDEASSSPTDSSSPVSSSLGEPNEERHTPQTACGSPSTSLSDSDGQVKSTLPDPDTRNEHSMTMNTRPRCNSESQALVSITSSLERAAPIHHEATHRMSLGNQPHIQARPALNRKPVPGQAL</sequence>
<dbReference type="InterPro" id="IPR036028">
    <property type="entry name" value="SH3-like_dom_sf"/>
</dbReference>
<keyword evidence="1 2" id="KW-0728">SH3 domain</keyword>
<dbReference type="OMA" id="HHEATHR"/>
<feature type="region of interest" description="Disordered" evidence="3">
    <location>
        <begin position="282"/>
        <end position="323"/>
    </location>
</feature>
<feature type="region of interest" description="Disordered" evidence="3">
    <location>
        <begin position="456"/>
        <end position="527"/>
    </location>
</feature>
<feature type="compositionally biased region" description="Polar residues" evidence="3">
    <location>
        <begin position="515"/>
        <end position="527"/>
    </location>
</feature>
<feature type="region of interest" description="Disordered" evidence="3">
    <location>
        <begin position="156"/>
        <end position="189"/>
    </location>
</feature>
<evidence type="ECO:0000256" key="3">
    <source>
        <dbReference type="SAM" id="MobiDB-lite"/>
    </source>
</evidence>
<feature type="compositionally biased region" description="Polar residues" evidence="3">
    <location>
        <begin position="76"/>
        <end position="85"/>
    </location>
</feature>
<keyword evidence="4" id="KW-0812">Transmembrane</keyword>
<evidence type="ECO:0000259" key="5">
    <source>
        <dbReference type="PROSITE" id="PS50002"/>
    </source>
</evidence>
<evidence type="ECO:0000256" key="4">
    <source>
        <dbReference type="SAM" id="Phobius"/>
    </source>
</evidence>
<dbReference type="EMBL" id="KV407455">
    <property type="protein sequence ID" value="KZF25205.1"/>
    <property type="molecule type" value="Genomic_DNA"/>
</dbReference>
<evidence type="ECO:0000313" key="7">
    <source>
        <dbReference type="Proteomes" id="UP000076632"/>
    </source>
</evidence>
<name>A0A165IPR8_XYLHT</name>
<dbReference type="GeneID" id="28895950"/>
<dbReference type="SMART" id="SM00326">
    <property type="entry name" value="SH3"/>
    <property type="match status" value="1"/>
</dbReference>
<dbReference type="RefSeq" id="XP_018190760.1">
    <property type="nucleotide sequence ID" value="XM_018330813.1"/>
</dbReference>
<dbReference type="SUPFAM" id="SSF50044">
    <property type="entry name" value="SH3-domain"/>
    <property type="match status" value="1"/>
</dbReference>
<evidence type="ECO:0000313" key="6">
    <source>
        <dbReference type="EMBL" id="KZF25205.1"/>
    </source>
</evidence>
<feature type="domain" description="SH3" evidence="5">
    <location>
        <begin position="369"/>
        <end position="430"/>
    </location>
</feature>
<feature type="region of interest" description="Disordered" evidence="3">
    <location>
        <begin position="103"/>
        <end position="125"/>
    </location>
</feature>
<keyword evidence="4" id="KW-0472">Membrane</keyword>
<proteinExistence type="predicted"/>
<protein>
    <recommendedName>
        <fullName evidence="5">SH3 domain-containing protein</fullName>
    </recommendedName>
</protein>
<evidence type="ECO:0000256" key="1">
    <source>
        <dbReference type="ARBA" id="ARBA00022443"/>
    </source>
</evidence>
<dbReference type="CDD" id="cd11854">
    <property type="entry name" value="SH3_Fus1p"/>
    <property type="match status" value="1"/>
</dbReference>
<dbReference type="InterPro" id="IPR001452">
    <property type="entry name" value="SH3_domain"/>
</dbReference>
<dbReference type="AlphaFoldDB" id="A0A165IPR8"/>
<feature type="region of interest" description="Disordered" evidence="3">
    <location>
        <begin position="549"/>
        <end position="576"/>
    </location>
</feature>
<keyword evidence="4" id="KW-1133">Transmembrane helix</keyword>
<gene>
    <name evidence="6" type="ORF">L228DRAFT_236326</name>
</gene>
<feature type="region of interest" description="Disordered" evidence="3">
    <location>
        <begin position="52"/>
        <end position="86"/>
    </location>
</feature>
<accession>A0A165IPR8</accession>
<dbReference type="InParanoid" id="A0A165IPR8"/>
<feature type="transmembrane region" description="Helical" evidence="4">
    <location>
        <begin position="129"/>
        <end position="150"/>
    </location>
</feature>
<dbReference type="PROSITE" id="PS50002">
    <property type="entry name" value="SH3"/>
    <property type="match status" value="1"/>
</dbReference>
<feature type="region of interest" description="Disordered" evidence="3">
    <location>
        <begin position="215"/>
        <end position="236"/>
    </location>
</feature>
<keyword evidence="7" id="KW-1185">Reference proteome</keyword>
<dbReference type="Gene3D" id="2.30.30.40">
    <property type="entry name" value="SH3 Domains"/>
    <property type="match status" value="1"/>
</dbReference>
<organism evidence="6 7">
    <name type="scientific">Xylona heveae (strain CBS 132557 / TC161)</name>
    <dbReference type="NCBI Taxonomy" id="1328760"/>
    <lineage>
        <taxon>Eukaryota</taxon>
        <taxon>Fungi</taxon>
        <taxon>Dikarya</taxon>
        <taxon>Ascomycota</taxon>
        <taxon>Pezizomycotina</taxon>
        <taxon>Xylonomycetes</taxon>
        <taxon>Xylonales</taxon>
        <taxon>Xylonaceae</taxon>
        <taxon>Xylona</taxon>
    </lineage>
</organism>
<dbReference type="Pfam" id="PF14604">
    <property type="entry name" value="SH3_9"/>
    <property type="match status" value="1"/>
</dbReference>
<feature type="compositionally biased region" description="Polar residues" evidence="3">
    <location>
        <begin position="285"/>
        <end position="310"/>
    </location>
</feature>
<dbReference type="STRING" id="1328760.A0A165IPR8"/>
<feature type="compositionally biased region" description="Low complexity" evidence="3">
    <location>
        <begin position="175"/>
        <end position="187"/>
    </location>
</feature>
<dbReference type="OrthoDB" id="5340910at2759"/>
<feature type="compositionally biased region" description="Low complexity" evidence="3">
    <location>
        <begin position="103"/>
        <end position="112"/>
    </location>
</feature>
<feature type="compositionally biased region" description="Low complexity" evidence="3">
    <location>
        <begin position="459"/>
        <end position="472"/>
    </location>
</feature>
<dbReference type="Proteomes" id="UP000076632">
    <property type="component" value="Unassembled WGS sequence"/>
</dbReference>
<feature type="compositionally biased region" description="Low complexity" evidence="3">
    <location>
        <begin position="60"/>
        <end position="75"/>
    </location>
</feature>
<feature type="compositionally biased region" description="Polar residues" evidence="3">
    <location>
        <begin position="483"/>
        <end position="503"/>
    </location>
</feature>
<reference evidence="6 7" key="1">
    <citation type="journal article" date="2016" name="Fungal Biol.">
        <title>The genome of Xylona heveae provides a window into fungal endophytism.</title>
        <authorList>
            <person name="Gazis R."/>
            <person name="Kuo A."/>
            <person name="Riley R."/>
            <person name="LaButti K."/>
            <person name="Lipzen A."/>
            <person name="Lin J."/>
            <person name="Amirebrahimi M."/>
            <person name="Hesse C.N."/>
            <person name="Spatafora J.W."/>
            <person name="Henrissat B."/>
            <person name="Hainaut M."/>
            <person name="Grigoriev I.V."/>
            <person name="Hibbett D.S."/>
        </authorList>
    </citation>
    <scope>NUCLEOTIDE SEQUENCE [LARGE SCALE GENOMIC DNA]</scope>
    <source>
        <strain evidence="6 7">TC161</strain>
    </source>
</reference>
<dbReference type="InterPro" id="IPR035521">
    <property type="entry name" value="Fus1_SH3"/>
</dbReference>
<evidence type="ECO:0000256" key="2">
    <source>
        <dbReference type="PROSITE-ProRule" id="PRU00192"/>
    </source>
</evidence>